<reference evidence="2 3" key="1">
    <citation type="submission" date="2014-11" db="EMBL/GenBank/DDBJ databases">
        <title>Draft Genome Sequences of Paenibacillus polymyxa NRRL B-30509 and Paenibacillus terrae NRRL B-30644, Strains from a Poultry Environment that Produce Tridecaptin A and Paenicidins.</title>
        <authorList>
            <person name="van Belkum M.J."/>
            <person name="Lohans C.T."/>
            <person name="Vederas J.C."/>
        </authorList>
    </citation>
    <scope>NUCLEOTIDE SEQUENCE [LARGE SCALE GENOMIC DNA]</scope>
    <source>
        <strain evidence="2 3">NRRL B-30644</strain>
    </source>
</reference>
<sequence length="148" mass="16909">MKSTGMTRPLDSLGRIVIPKEMRISMDIDVGDSLEFYMDVETGFLSLRNYVGVACRICSSIEDLTYFRDSFLCKKCINDLKGNIGVNPIPVSVVKGPNYKEKRDYKSSEYLLQQLKDLMLEHPNAKQGEYADWLEVSQGRISQLKKML</sequence>
<protein>
    <submittedName>
        <fullName evidence="2">Regulator</fullName>
    </submittedName>
</protein>
<evidence type="ECO:0000259" key="1">
    <source>
        <dbReference type="Pfam" id="PF04014"/>
    </source>
</evidence>
<comment type="caution">
    <text evidence="2">The sequence shown here is derived from an EMBL/GenBank/DDBJ whole genome shotgun (WGS) entry which is preliminary data.</text>
</comment>
<dbReference type="SUPFAM" id="SSF89447">
    <property type="entry name" value="AbrB/MazE/MraZ-like"/>
    <property type="match status" value="1"/>
</dbReference>
<evidence type="ECO:0000313" key="3">
    <source>
        <dbReference type="Proteomes" id="UP000032534"/>
    </source>
</evidence>
<dbReference type="PANTHER" id="PTHR36432">
    <property type="match status" value="1"/>
</dbReference>
<dbReference type="PANTHER" id="PTHR36432:SF4">
    <property type="entry name" value="TRANSITION STATE REGULATOR ABH-RELATED"/>
    <property type="match status" value="1"/>
</dbReference>
<dbReference type="Pfam" id="PF04014">
    <property type="entry name" value="MazE_antitoxin"/>
    <property type="match status" value="1"/>
</dbReference>
<dbReference type="Proteomes" id="UP000032534">
    <property type="component" value="Unassembled WGS sequence"/>
</dbReference>
<evidence type="ECO:0000313" key="2">
    <source>
        <dbReference type="EMBL" id="KJD43318.1"/>
    </source>
</evidence>
<keyword evidence="3" id="KW-1185">Reference proteome</keyword>
<dbReference type="GO" id="GO:0003677">
    <property type="term" value="F:DNA binding"/>
    <property type="evidence" value="ECO:0007669"/>
    <property type="project" value="InterPro"/>
</dbReference>
<dbReference type="AlphaFoldDB" id="A0A0D7WX70"/>
<dbReference type="EMBL" id="JTHP01000061">
    <property type="protein sequence ID" value="KJD43318.1"/>
    <property type="molecule type" value="Genomic_DNA"/>
</dbReference>
<dbReference type="InterPro" id="IPR037914">
    <property type="entry name" value="SpoVT-AbrB_sf"/>
</dbReference>
<feature type="domain" description="SpoVT-AbrB" evidence="1">
    <location>
        <begin position="10"/>
        <end position="39"/>
    </location>
</feature>
<dbReference type="Gene3D" id="2.10.260.10">
    <property type="match status" value="1"/>
</dbReference>
<dbReference type="PATRIC" id="fig|159743.3.peg.5174"/>
<accession>A0A0D7WX70</accession>
<organism evidence="2 3">
    <name type="scientific">Paenibacillus terrae</name>
    <dbReference type="NCBI Taxonomy" id="159743"/>
    <lineage>
        <taxon>Bacteria</taxon>
        <taxon>Bacillati</taxon>
        <taxon>Bacillota</taxon>
        <taxon>Bacilli</taxon>
        <taxon>Bacillales</taxon>
        <taxon>Paenibacillaceae</taxon>
        <taxon>Paenibacillus</taxon>
    </lineage>
</organism>
<proteinExistence type="predicted"/>
<dbReference type="InterPro" id="IPR007159">
    <property type="entry name" value="SpoVT-AbrB_dom"/>
</dbReference>
<dbReference type="InterPro" id="IPR052731">
    <property type="entry name" value="B_subtilis_Trans_State_Reg"/>
</dbReference>
<name>A0A0D7WX70_9BACL</name>
<gene>
    <name evidence="2" type="ORF">QD47_23295</name>
</gene>
<dbReference type="RefSeq" id="WP_044648396.1">
    <property type="nucleotide sequence ID" value="NZ_JTHP01000061.1"/>
</dbReference>